<dbReference type="Proteomes" id="UP000574390">
    <property type="component" value="Unassembled WGS sequence"/>
</dbReference>
<protein>
    <submittedName>
        <fullName evidence="1">Uncharacterized protein</fullName>
    </submittedName>
</protein>
<evidence type="ECO:0000313" key="2">
    <source>
        <dbReference type="Proteomes" id="UP000574390"/>
    </source>
</evidence>
<evidence type="ECO:0000313" key="1">
    <source>
        <dbReference type="EMBL" id="KAF4703175.1"/>
    </source>
</evidence>
<dbReference type="AlphaFoldDB" id="A0A7J6Q3X1"/>
<gene>
    <name evidence="1" type="ORF">FOZ62_012791</name>
</gene>
<dbReference type="EMBL" id="JABANM010032294">
    <property type="protein sequence ID" value="KAF4703175.1"/>
    <property type="molecule type" value="Genomic_DNA"/>
</dbReference>
<organism evidence="1 2">
    <name type="scientific">Perkinsus olseni</name>
    <name type="common">Perkinsus atlanticus</name>
    <dbReference type="NCBI Taxonomy" id="32597"/>
    <lineage>
        <taxon>Eukaryota</taxon>
        <taxon>Sar</taxon>
        <taxon>Alveolata</taxon>
        <taxon>Perkinsozoa</taxon>
        <taxon>Perkinsea</taxon>
        <taxon>Perkinsida</taxon>
        <taxon>Perkinsidae</taxon>
        <taxon>Perkinsus</taxon>
    </lineage>
</organism>
<accession>A0A7J6Q3X1</accession>
<feature type="non-terminal residue" evidence="1">
    <location>
        <position position="99"/>
    </location>
</feature>
<name>A0A7J6Q3X1_PEROL</name>
<proteinExistence type="predicted"/>
<reference evidence="1 2" key="1">
    <citation type="submission" date="2020-04" db="EMBL/GenBank/DDBJ databases">
        <title>Perkinsus olseni comparative genomics.</title>
        <authorList>
            <person name="Bogema D.R."/>
        </authorList>
    </citation>
    <scope>NUCLEOTIDE SEQUENCE [LARGE SCALE GENOMIC DNA]</scope>
    <source>
        <strain evidence="1">ATCC PRA-205</strain>
    </source>
</reference>
<sequence length="99" mass="11270">FHSVRYDVVSGSRKVHRAWVYLDDITLSGSFSDVTAFKKMLDILTPDSGQKRVTHLGSLWGIEDGVLKCFCKRNTARFDELCRVPIIRLVMLALVLLLM</sequence>
<comment type="caution">
    <text evidence="1">The sequence shown here is derived from an EMBL/GenBank/DDBJ whole genome shotgun (WGS) entry which is preliminary data.</text>
</comment>